<organism evidence="2">
    <name type="scientific">Anopheles sinensis</name>
    <name type="common">Mosquito</name>
    <dbReference type="NCBI Taxonomy" id="74873"/>
    <lineage>
        <taxon>Eukaryota</taxon>
        <taxon>Metazoa</taxon>
        <taxon>Ecdysozoa</taxon>
        <taxon>Arthropoda</taxon>
        <taxon>Hexapoda</taxon>
        <taxon>Insecta</taxon>
        <taxon>Pterygota</taxon>
        <taxon>Neoptera</taxon>
        <taxon>Endopterygota</taxon>
        <taxon>Diptera</taxon>
        <taxon>Nematocera</taxon>
        <taxon>Culicoidea</taxon>
        <taxon>Culicidae</taxon>
        <taxon>Anophelinae</taxon>
        <taxon>Anopheles</taxon>
    </lineage>
</organism>
<reference evidence="2 4" key="1">
    <citation type="journal article" date="2014" name="BMC Genomics">
        <title>Genome sequence of Anopheles sinensis provides insight into genetics basis of mosquito competence for malaria parasites.</title>
        <authorList>
            <person name="Zhou D."/>
            <person name="Zhang D."/>
            <person name="Ding G."/>
            <person name="Shi L."/>
            <person name="Hou Q."/>
            <person name="Ye Y."/>
            <person name="Xu Y."/>
            <person name="Zhou H."/>
            <person name="Xiong C."/>
            <person name="Li S."/>
            <person name="Yu J."/>
            <person name="Hong S."/>
            <person name="Yu X."/>
            <person name="Zou P."/>
            <person name="Chen C."/>
            <person name="Chang X."/>
            <person name="Wang W."/>
            <person name="Lv Y."/>
            <person name="Sun Y."/>
            <person name="Ma L."/>
            <person name="Shen B."/>
            <person name="Zhu C."/>
        </authorList>
    </citation>
    <scope>NUCLEOTIDE SEQUENCE [LARGE SCALE GENOMIC DNA]</scope>
</reference>
<sequence length="271" mass="28503">MLPILTWAYLRHLAVQYHADPAGPAFGSVQPREPATPHRFAIEDYPGSHGFNCDPVPMPHGGSLPAAGTISNASDKGRGFGPDDLNLDRRPGDLRFRPPNCGSKLDIRFGFGNDSGVGNLAPSASVELGGSAFSSSMRFREQEGDTFGLSRHVPVAAAIVPSSLTTVQPGLVSSVGSFVAVNDVIGMNITPALSQVLLAPPATSGSGASIIAAANGAADDNGTRGEEINSFYFYEDMRLSVQSEEPITMVGNGCETRSSFYEVIEMVLIFA</sequence>
<keyword evidence="4" id="KW-1185">Reference proteome</keyword>
<proteinExistence type="predicted"/>
<dbReference type="VEuPathDB" id="VectorBase:ASIC004605"/>
<dbReference type="VEuPathDB" id="VectorBase:ASIS024502"/>
<dbReference type="EMBL" id="ATLV01013187">
    <property type="status" value="NOT_ANNOTATED_CDS"/>
    <property type="molecule type" value="Genomic_DNA"/>
</dbReference>
<gene>
    <name evidence="2" type="ORF">ZHAS_00004605</name>
</gene>
<name>A0A084VHM4_ANOSI</name>
<accession>A0A084VHM4</accession>
<dbReference type="EMBL" id="KE524842">
    <property type="protein sequence ID" value="KFB37468.1"/>
    <property type="molecule type" value="Genomic_DNA"/>
</dbReference>
<reference evidence="3" key="2">
    <citation type="submission" date="2020-05" db="UniProtKB">
        <authorList>
            <consortium name="EnsemblMetazoa"/>
        </authorList>
    </citation>
    <scope>IDENTIFICATION</scope>
</reference>
<evidence type="ECO:0000313" key="4">
    <source>
        <dbReference type="Proteomes" id="UP000030765"/>
    </source>
</evidence>
<feature type="region of interest" description="Disordered" evidence="1">
    <location>
        <begin position="75"/>
        <end position="96"/>
    </location>
</feature>
<dbReference type="Proteomes" id="UP000030765">
    <property type="component" value="Unassembled WGS sequence"/>
</dbReference>
<dbReference type="EnsemblMetazoa" id="ASIC004605-RA">
    <property type="protein sequence ID" value="ASIC004605-PA"/>
    <property type="gene ID" value="ASIC004605"/>
</dbReference>
<evidence type="ECO:0000313" key="2">
    <source>
        <dbReference type="EMBL" id="KFB37468.1"/>
    </source>
</evidence>
<protein>
    <submittedName>
        <fullName evidence="2">AGAP001962-PA-like protein</fullName>
    </submittedName>
</protein>
<evidence type="ECO:0000313" key="3">
    <source>
        <dbReference type="EnsemblMetazoa" id="ASIC004605-PA"/>
    </source>
</evidence>
<feature type="compositionally biased region" description="Basic and acidic residues" evidence="1">
    <location>
        <begin position="86"/>
        <end position="96"/>
    </location>
</feature>
<evidence type="ECO:0000256" key="1">
    <source>
        <dbReference type="SAM" id="MobiDB-lite"/>
    </source>
</evidence>
<dbReference type="AlphaFoldDB" id="A0A084VHM4"/>